<evidence type="ECO:0000256" key="1">
    <source>
        <dbReference type="ARBA" id="ARBA00005564"/>
    </source>
</evidence>
<name>A0A916YRX8_9BACT</name>
<gene>
    <name evidence="3" type="ORF">GCM10011514_22220</name>
</gene>
<dbReference type="InterPro" id="IPR050282">
    <property type="entry name" value="Cycloisomerase_2"/>
</dbReference>
<dbReference type="AlphaFoldDB" id="A0A916YRX8"/>
<dbReference type="Pfam" id="PF10282">
    <property type="entry name" value="Lactonase"/>
    <property type="match status" value="1"/>
</dbReference>
<keyword evidence="4" id="KW-1185">Reference proteome</keyword>
<evidence type="ECO:0000313" key="4">
    <source>
        <dbReference type="Proteomes" id="UP000609064"/>
    </source>
</evidence>
<evidence type="ECO:0000256" key="2">
    <source>
        <dbReference type="ARBA" id="ARBA00022526"/>
    </source>
</evidence>
<dbReference type="Proteomes" id="UP000609064">
    <property type="component" value="Unassembled WGS sequence"/>
</dbReference>
<accession>A0A916YRX8</accession>
<comment type="similarity">
    <text evidence="1">Belongs to the cycloisomerase 2 family.</text>
</comment>
<keyword evidence="2" id="KW-0313">Glucose metabolism</keyword>
<dbReference type="SUPFAM" id="SSF51004">
    <property type="entry name" value="C-terminal (heme d1) domain of cytochrome cd1-nitrite reductase"/>
    <property type="match status" value="1"/>
</dbReference>
<evidence type="ECO:0000313" key="3">
    <source>
        <dbReference type="EMBL" id="GGD57696.1"/>
    </source>
</evidence>
<proteinExistence type="inferred from homology"/>
<dbReference type="PANTHER" id="PTHR30344:SF1">
    <property type="entry name" value="6-PHOSPHOGLUCONOLACTONASE"/>
    <property type="match status" value="1"/>
</dbReference>
<organism evidence="3 4">
    <name type="scientific">Emticicia aquatilis</name>
    <dbReference type="NCBI Taxonomy" id="1537369"/>
    <lineage>
        <taxon>Bacteria</taxon>
        <taxon>Pseudomonadati</taxon>
        <taxon>Bacteroidota</taxon>
        <taxon>Cytophagia</taxon>
        <taxon>Cytophagales</taxon>
        <taxon>Leadbetterellaceae</taxon>
        <taxon>Emticicia</taxon>
    </lineage>
</organism>
<dbReference type="GO" id="GO:0006006">
    <property type="term" value="P:glucose metabolic process"/>
    <property type="evidence" value="ECO:0007669"/>
    <property type="project" value="UniProtKB-KW"/>
</dbReference>
<dbReference type="EMBL" id="BMKK01000004">
    <property type="protein sequence ID" value="GGD57696.1"/>
    <property type="molecule type" value="Genomic_DNA"/>
</dbReference>
<dbReference type="FunFam" id="2.130.10.10:FF:000306">
    <property type="entry name" value="3-carboxymuconate cyclase"/>
    <property type="match status" value="1"/>
</dbReference>
<reference evidence="3" key="2">
    <citation type="submission" date="2020-09" db="EMBL/GenBank/DDBJ databases">
        <authorList>
            <person name="Sun Q."/>
            <person name="Zhou Y."/>
        </authorList>
    </citation>
    <scope>NUCLEOTIDE SEQUENCE</scope>
    <source>
        <strain evidence="3">CGMCC 1.15958</strain>
    </source>
</reference>
<sequence>MFVGTYTDGKPDKGIYVYELNPKTGALNLVFNTENIVNPSFLTVSPDGKFLYACTETKLPQHGNVSAFAINSADGSLKFINKQSANGENPVYVSVHKNNKFVITANYGEGNVTVLSKNTDGSLNPYVQSIQFSGTSINKERQEKPHIHSANLSPKNDFLFLPDLGTDKIRTFKFNDSQAKPLIETNHLTINTEAGGGPRHMAFHPNQKFAYSIEELSGNIIGYAYKNGQLSKFQSIVSNQKKADIYSSADIHISPDGKFLYATNRVENTVSIFKIASNGLLTLVGHESTYGETPRNFNIDPTGNFVIVANQSSNNIVVFRRNPQTGLLTKISDDTKVLHPSCLQFKTY</sequence>
<keyword evidence="2" id="KW-0119">Carbohydrate metabolism</keyword>
<dbReference type="Gene3D" id="2.130.10.10">
    <property type="entry name" value="YVTN repeat-like/Quinoprotein amine dehydrogenase"/>
    <property type="match status" value="1"/>
</dbReference>
<dbReference type="InterPro" id="IPR019405">
    <property type="entry name" value="Lactonase_7-beta_prop"/>
</dbReference>
<protein>
    <submittedName>
        <fullName evidence="3">6-phosphogluconolactonase</fullName>
    </submittedName>
</protein>
<dbReference type="InterPro" id="IPR015943">
    <property type="entry name" value="WD40/YVTN_repeat-like_dom_sf"/>
</dbReference>
<dbReference type="InterPro" id="IPR011048">
    <property type="entry name" value="Haem_d1_sf"/>
</dbReference>
<reference evidence="3" key="1">
    <citation type="journal article" date="2014" name="Int. J. Syst. Evol. Microbiol.">
        <title>Complete genome sequence of Corynebacterium casei LMG S-19264T (=DSM 44701T), isolated from a smear-ripened cheese.</title>
        <authorList>
            <consortium name="US DOE Joint Genome Institute (JGI-PGF)"/>
            <person name="Walter F."/>
            <person name="Albersmeier A."/>
            <person name="Kalinowski J."/>
            <person name="Ruckert C."/>
        </authorList>
    </citation>
    <scope>NUCLEOTIDE SEQUENCE</scope>
    <source>
        <strain evidence="3">CGMCC 1.15958</strain>
    </source>
</reference>
<comment type="caution">
    <text evidence="3">The sequence shown here is derived from an EMBL/GenBank/DDBJ whole genome shotgun (WGS) entry which is preliminary data.</text>
</comment>
<dbReference type="PANTHER" id="PTHR30344">
    <property type="entry name" value="6-PHOSPHOGLUCONOLACTONASE-RELATED"/>
    <property type="match status" value="1"/>
</dbReference>
<dbReference type="GO" id="GO:0017057">
    <property type="term" value="F:6-phosphogluconolactonase activity"/>
    <property type="evidence" value="ECO:0007669"/>
    <property type="project" value="TreeGrafter"/>
</dbReference>